<dbReference type="RefSeq" id="WP_341428689.1">
    <property type="nucleotide sequence ID" value="NZ_JBBUTG010000026.1"/>
</dbReference>
<dbReference type="InterPro" id="IPR001482">
    <property type="entry name" value="T2SS/T4SS_dom"/>
</dbReference>
<dbReference type="InterPro" id="IPR014155">
    <property type="entry name" value="VirB11"/>
</dbReference>
<dbReference type="Gene3D" id="3.30.450.90">
    <property type="match status" value="1"/>
</dbReference>
<dbReference type="Proteomes" id="UP001371218">
    <property type="component" value="Unassembled WGS sequence"/>
</dbReference>
<keyword evidence="2" id="KW-0067">ATP-binding</keyword>
<evidence type="ECO:0000256" key="2">
    <source>
        <dbReference type="RuleBase" id="RU366071"/>
    </source>
</evidence>
<name>A0ABU9BZL0_9BURK</name>
<dbReference type="InterPro" id="IPR027417">
    <property type="entry name" value="P-loop_NTPase"/>
</dbReference>
<evidence type="ECO:0000259" key="3">
    <source>
        <dbReference type="Pfam" id="PF00437"/>
    </source>
</evidence>
<comment type="similarity">
    <text evidence="1 2">Belongs to the GSP E family.</text>
</comment>
<comment type="function">
    <text evidence="2">Part of the Type IV secretion system.</text>
</comment>
<proteinExistence type="inferred from homology"/>
<keyword evidence="2" id="KW-0997">Cell inner membrane</keyword>
<gene>
    <name evidence="4" type="primary">virB11</name>
    <name evidence="4" type="ORF">AACH06_25835</name>
</gene>
<comment type="subcellular location">
    <subcellularLocation>
        <location evidence="2">Cell inner membrane</location>
        <topology evidence="2">Peripheral membrane protein</topology>
        <orientation evidence="2">Cytoplasmic side</orientation>
    </subcellularLocation>
</comment>
<dbReference type="Gene3D" id="3.40.50.300">
    <property type="entry name" value="P-loop containing nucleotide triphosphate hydrolases"/>
    <property type="match status" value="1"/>
</dbReference>
<dbReference type="PANTHER" id="PTHR30486">
    <property type="entry name" value="TWITCHING MOTILITY PROTEIN PILT"/>
    <property type="match status" value="1"/>
</dbReference>
<evidence type="ECO:0000313" key="4">
    <source>
        <dbReference type="EMBL" id="MEK8034262.1"/>
    </source>
</evidence>
<dbReference type="CDD" id="cd01130">
    <property type="entry name" value="VirB11-like_ATPase"/>
    <property type="match status" value="1"/>
</dbReference>
<dbReference type="EMBL" id="JBBUTG010000026">
    <property type="protein sequence ID" value="MEK8034262.1"/>
    <property type="molecule type" value="Genomic_DNA"/>
</dbReference>
<evidence type="ECO:0000313" key="5">
    <source>
        <dbReference type="Proteomes" id="UP001371218"/>
    </source>
</evidence>
<keyword evidence="2" id="KW-0472">Membrane</keyword>
<dbReference type="PANTHER" id="PTHR30486:SF6">
    <property type="entry name" value="TYPE IV PILUS RETRACTATION ATPASE PILT"/>
    <property type="match status" value="1"/>
</dbReference>
<feature type="domain" description="Bacterial type II secretion system protein E" evidence="3">
    <location>
        <begin position="150"/>
        <end position="295"/>
    </location>
</feature>
<dbReference type="SUPFAM" id="SSF52540">
    <property type="entry name" value="P-loop containing nucleoside triphosphate hydrolases"/>
    <property type="match status" value="1"/>
</dbReference>
<dbReference type="InterPro" id="IPR050921">
    <property type="entry name" value="T4SS_GSP_E_ATPase"/>
</dbReference>
<keyword evidence="5" id="KW-1185">Reference proteome</keyword>
<keyword evidence="2" id="KW-1003">Cell membrane</keyword>
<dbReference type="NCBIfam" id="TIGR02788">
    <property type="entry name" value="VirB11"/>
    <property type="match status" value="1"/>
</dbReference>
<accession>A0ABU9BZL0</accession>
<evidence type="ECO:0000256" key="1">
    <source>
        <dbReference type="ARBA" id="ARBA00006611"/>
    </source>
</evidence>
<keyword evidence="2" id="KW-0547">Nucleotide-binding</keyword>
<organism evidence="4 5">
    <name type="scientific">Ideonella lacteola</name>
    <dbReference type="NCBI Taxonomy" id="2984193"/>
    <lineage>
        <taxon>Bacteria</taxon>
        <taxon>Pseudomonadati</taxon>
        <taxon>Pseudomonadota</taxon>
        <taxon>Betaproteobacteria</taxon>
        <taxon>Burkholderiales</taxon>
        <taxon>Sphaerotilaceae</taxon>
        <taxon>Ideonella</taxon>
    </lineage>
</organism>
<protein>
    <recommendedName>
        <fullName evidence="2">Type IV secretion system protein</fullName>
    </recommendedName>
</protein>
<sequence length="345" mass="38090">MNAPVEDFLQLPADATVNFHLQPIAHFLCEPGVTEICVNRPGEVFVEKAGAWQSFNVPQLSFEHCLSLAGAVATLTAQHTSERDPLLGATLPGNLRVQFCQPGATQPGVVAICIRRPSDRAFTLADFDRAGLFSRMHARRGELRQHERELLELKSQGRFVEFLQKAVQCRQTIVVAGKTGSGKTTFMKALIELIALHERLITIEDANELELRSHRNKVHLLYSKNGQGASSVTPKQLLEACLRLRPDRILLAEVRGEEAYYFLRLAASGHPGSITSLHAGSCELAFEQLSLMVRESPAGGGMTMAEIGQLARDVVDIVIHLDDHEGRHITGIHYDPEARLRREAA</sequence>
<dbReference type="Pfam" id="PF00437">
    <property type="entry name" value="T2SSE"/>
    <property type="match status" value="1"/>
</dbReference>
<reference evidence="4 5" key="1">
    <citation type="submission" date="2024-04" db="EMBL/GenBank/DDBJ databases">
        <title>Novel species of the genus Ideonella isolated from streams.</title>
        <authorList>
            <person name="Lu H."/>
        </authorList>
    </citation>
    <scope>NUCLEOTIDE SEQUENCE [LARGE SCALE GENOMIC DNA]</scope>
    <source>
        <strain evidence="4 5">DXS29W</strain>
    </source>
</reference>
<comment type="caution">
    <text evidence="4">The sequence shown here is derived from an EMBL/GenBank/DDBJ whole genome shotgun (WGS) entry which is preliminary data.</text>
</comment>